<dbReference type="Proteomes" id="UP000318833">
    <property type="component" value="Unassembled WGS sequence"/>
</dbReference>
<proteinExistence type="predicted"/>
<evidence type="ECO:0000259" key="2">
    <source>
        <dbReference type="Pfam" id="PF03061"/>
    </source>
</evidence>
<dbReference type="CDD" id="cd03443">
    <property type="entry name" value="PaaI_thioesterase"/>
    <property type="match status" value="1"/>
</dbReference>
<dbReference type="OrthoDB" id="344730at2"/>
<evidence type="ECO:0000313" key="4">
    <source>
        <dbReference type="Proteomes" id="UP000318833"/>
    </source>
</evidence>
<feature type="domain" description="Thioesterase" evidence="2">
    <location>
        <begin position="50"/>
        <end position="124"/>
    </location>
</feature>
<dbReference type="SUPFAM" id="SSF54637">
    <property type="entry name" value="Thioesterase/thiol ester dehydrase-isomerase"/>
    <property type="match status" value="1"/>
</dbReference>
<dbReference type="RefSeq" id="WP_109436287.1">
    <property type="nucleotide sequence ID" value="NZ_CANLVC010000012.1"/>
</dbReference>
<dbReference type="EMBL" id="VLNR01000014">
    <property type="protein sequence ID" value="TSE09333.1"/>
    <property type="molecule type" value="Genomic_DNA"/>
</dbReference>
<dbReference type="AlphaFoldDB" id="A0A554VM82"/>
<reference evidence="3 4" key="1">
    <citation type="submission" date="2019-07" db="EMBL/GenBank/DDBJ databases">
        <title>The draft genome sequence of Aquimarina algiphila M91.</title>
        <authorList>
            <person name="Meng X."/>
        </authorList>
    </citation>
    <scope>NUCLEOTIDE SEQUENCE [LARGE SCALE GENOMIC DNA]</scope>
    <source>
        <strain evidence="3 4">M91</strain>
    </source>
</reference>
<dbReference type="GO" id="GO:0016289">
    <property type="term" value="F:acyl-CoA hydrolase activity"/>
    <property type="evidence" value="ECO:0007669"/>
    <property type="project" value="UniProtKB-ARBA"/>
</dbReference>
<gene>
    <name evidence="3" type="ORF">FOF46_08745</name>
</gene>
<sequence>MSPEHYNKLERMYLQANINTELYDTTKVKISEEIAQIELEISEQYFHALGAIHGSVYFKLLDDAAFFAVNSIVTDVFVLTTSFNINLVRPVNKGIITAIGKVKFKSRGLFVAESILYNEDGKEIAFGTGNFAKSKIELSEKIGYQ</sequence>
<protein>
    <submittedName>
        <fullName evidence="3">PaaI family thioesterase</fullName>
    </submittedName>
</protein>
<dbReference type="Gene3D" id="3.10.129.10">
    <property type="entry name" value="Hotdog Thioesterase"/>
    <property type="match status" value="1"/>
</dbReference>
<evidence type="ECO:0000256" key="1">
    <source>
        <dbReference type="ARBA" id="ARBA00022801"/>
    </source>
</evidence>
<dbReference type="InterPro" id="IPR006683">
    <property type="entry name" value="Thioestr_dom"/>
</dbReference>
<keyword evidence="4" id="KW-1185">Reference proteome</keyword>
<dbReference type="InterPro" id="IPR003736">
    <property type="entry name" value="PAAI_dom"/>
</dbReference>
<organism evidence="3 4">
    <name type="scientific">Aquimarina algiphila</name>
    <dbReference type="NCBI Taxonomy" id="2047982"/>
    <lineage>
        <taxon>Bacteria</taxon>
        <taxon>Pseudomonadati</taxon>
        <taxon>Bacteroidota</taxon>
        <taxon>Flavobacteriia</taxon>
        <taxon>Flavobacteriales</taxon>
        <taxon>Flavobacteriaceae</taxon>
        <taxon>Aquimarina</taxon>
    </lineage>
</organism>
<dbReference type="Pfam" id="PF03061">
    <property type="entry name" value="4HBT"/>
    <property type="match status" value="1"/>
</dbReference>
<dbReference type="InterPro" id="IPR029069">
    <property type="entry name" value="HotDog_dom_sf"/>
</dbReference>
<keyword evidence="1" id="KW-0378">Hydrolase</keyword>
<accession>A0A554VM82</accession>
<comment type="caution">
    <text evidence="3">The sequence shown here is derived from an EMBL/GenBank/DDBJ whole genome shotgun (WGS) entry which is preliminary data.</text>
</comment>
<name>A0A554VM82_9FLAO</name>
<dbReference type="NCBIfam" id="TIGR00369">
    <property type="entry name" value="unchar_dom_1"/>
    <property type="match status" value="1"/>
</dbReference>
<evidence type="ECO:0000313" key="3">
    <source>
        <dbReference type="EMBL" id="TSE09333.1"/>
    </source>
</evidence>